<evidence type="ECO:0000256" key="6">
    <source>
        <dbReference type="ARBA" id="ARBA00025718"/>
    </source>
</evidence>
<dbReference type="InterPro" id="IPR009539">
    <property type="entry name" value="VANGL"/>
</dbReference>
<name>A0A8B8DBF4_CRAVI</name>
<evidence type="ECO:0000256" key="1">
    <source>
        <dbReference type="ARBA" id="ARBA00004651"/>
    </source>
</evidence>
<feature type="compositionally biased region" description="Basic and acidic residues" evidence="8">
    <location>
        <begin position="8"/>
        <end position="18"/>
    </location>
</feature>
<keyword evidence="2 7" id="KW-1003">Cell membrane</keyword>
<dbReference type="GO" id="GO:0005886">
    <property type="term" value="C:plasma membrane"/>
    <property type="evidence" value="ECO:0007669"/>
    <property type="project" value="UniProtKB-SubCell"/>
</dbReference>
<dbReference type="PIRSF" id="PIRSF007991">
    <property type="entry name" value="Strabismus"/>
    <property type="match status" value="1"/>
</dbReference>
<feature type="transmembrane region" description="Helical" evidence="9">
    <location>
        <begin position="205"/>
        <end position="225"/>
    </location>
</feature>
<sequence>MDGAESVRSGRSDRSERSRRSHGSHHHRHHHNARNRGTSSDHGGHRSGMERSMDERSVTIKTPGTMSEADDRMMGEERIEVQVIPQDDNWGDNTTAITGNTSETGFSMEDMRGKFGKENFEETIGIGCARYVGTTLASILSVIAFLSPIAMVILPKLGINGWDAGPCKPDCEGLLISFAFKLLILAMGTFALFFRQPKATMPRVFLFRAVVLFLVFVLTFAYWLFYGVRIIKEQISPRILQSPADLPNSEKTILVTSGNEYKEIVQFAISFVDALLFIHYIAVILLEIRQLQPMFVVKVVRSPDGESRCYSVGALSIQRAAAWVLEQYYRDFPVYNPYLENAYKKPIKMSGIKFYDIDGNNSQNVQSRSRAIFAAAARRRDASHNDRFHEEEEYNRRVRKRRARLIVAAEEAFTHIKRMQEEAGGAAIPMDPNEAAQAVFPSMARALQKYLRITRQQPRYTMESVLNHLASCISHDMTPKSFVERYLAQGVVIMNEKEYKEVEKWILISDQLLTRELEHSSIFQLRQNDISILCTVKRLPHFNLTEEVINPKTNKFVLRLNSETSV</sequence>
<feature type="transmembrane region" description="Helical" evidence="9">
    <location>
        <begin position="131"/>
        <end position="154"/>
    </location>
</feature>
<feature type="compositionally biased region" description="Basic and acidic residues" evidence="8">
    <location>
        <begin position="42"/>
        <end position="58"/>
    </location>
</feature>
<dbReference type="PANTHER" id="PTHR20886">
    <property type="entry name" value="VANG-LIKE PROTEIN"/>
    <property type="match status" value="1"/>
</dbReference>
<dbReference type="KEGG" id="cvn:111125644"/>
<reference evidence="11" key="1">
    <citation type="submission" date="2025-08" db="UniProtKB">
        <authorList>
            <consortium name="RefSeq"/>
        </authorList>
    </citation>
    <scope>IDENTIFICATION</scope>
    <source>
        <tissue evidence="11">Whole sample</tissue>
    </source>
</reference>
<feature type="transmembrane region" description="Helical" evidence="9">
    <location>
        <begin position="174"/>
        <end position="193"/>
    </location>
</feature>
<evidence type="ECO:0000256" key="4">
    <source>
        <dbReference type="ARBA" id="ARBA00022989"/>
    </source>
</evidence>
<feature type="transmembrane region" description="Helical" evidence="9">
    <location>
        <begin position="264"/>
        <end position="286"/>
    </location>
</feature>
<evidence type="ECO:0000256" key="7">
    <source>
        <dbReference type="PIRNR" id="PIRNR007991"/>
    </source>
</evidence>
<evidence type="ECO:0000313" key="11">
    <source>
        <dbReference type="RefSeq" id="XP_022325358.1"/>
    </source>
</evidence>
<keyword evidence="5 7" id="KW-0472">Membrane</keyword>
<feature type="compositionally biased region" description="Basic residues" evidence="8">
    <location>
        <begin position="19"/>
        <end position="34"/>
    </location>
</feature>
<evidence type="ECO:0000256" key="5">
    <source>
        <dbReference type="ARBA" id="ARBA00023136"/>
    </source>
</evidence>
<evidence type="ECO:0000256" key="3">
    <source>
        <dbReference type="ARBA" id="ARBA00022692"/>
    </source>
</evidence>
<comment type="similarity">
    <text evidence="6 7">Belongs to the Vang family.</text>
</comment>
<comment type="subcellular location">
    <subcellularLocation>
        <location evidence="1">Cell membrane</location>
        <topology evidence="1">Multi-pass membrane protein</topology>
    </subcellularLocation>
</comment>
<evidence type="ECO:0000313" key="10">
    <source>
        <dbReference type="Proteomes" id="UP000694844"/>
    </source>
</evidence>
<feature type="region of interest" description="Disordered" evidence="8">
    <location>
        <begin position="1"/>
        <end position="73"/>
    </location>
</feature>
<organism evidence="10 11">
    <name type="scientific">Crassostrea virginica</name>
    <name type="common">Eastern oyster</name>
    <dbReference type="NCBI Taxonomy" id="6565"/>
    <lineage>
        <taxon>Eukaryota</taxon>
        <taxon>Metazoa</taxon>
        <taxon>Spiralia</taxon>
        <taxon>Lophotrochozoa</taxon>
        <taxon>Mollusca</taxon>
        <taxon>Bivalvia</taxon>
        <taxon>Autobranchia</taxon>
        <taxon>Pteriomorphia</taxon>
        <taxon>Ostreida</taxon>
        <taxon>Ostreoidea</taxon>
        <taxon>Ostreidae</taxon>
        <taxon>Crassostrea</taxon>
    </lineage>
</organism>
<dbReference type="Proteomes" id="UP000694844">
    <property type="component" value="Chromosome 3"/>
</dbReference>
<evidence type="ECO:0000256" key="2">
    <source>
        <dbReference type="ARBA" id="ARBA00022475"/>
    </source>
</evidence>
<proteinExistence type="inferred from homology"/>
<keyword evidence="3 9" id="KW-0812">Transmembrane</keyword>
<keyword evidence="4 9" id="KW-1133">Transmembrane helix</keyword>
<protein>
    <recommendedName>
        <fullName evidence="7">Vang-like protein</fullName>
    </recommendedName>
</protein>
<gene>
    <name evidence="11" type="primary">LOC111125644</name>
</gene>
<keyword evidence="10" id="KW-1185">Reference proteome</keyword>
<evidence type="ECO:0000256" key="9">
    <source>
        <dbReference type="SAM" id="Phobius"/>
    </source>
</evidence>
<dbReference type="OrthoDB" id="8887313at2759"/>
<dbReference type="AlphaFoldDB" id="A0A8B8DBF4"/>
<accession>A0A8B8DBF4</accession>
<dbReference type="RefSeq" id="XP_022325358.1">
    <property type="nucleotide sequence ID" value="XM_022469650.1"/>
</dbReference>
<dbReference type="Pfam" id="PF06638">
    <property type="entry name" value="Strabismus"/>
    <property type="match status" value="1"/>
</dbReference>
<dbReference type="GeneID" id="111125644"/>
<evidence type="ECO:0000256" key="8">
    <source>
        <dbReference type="SAM" id="MobiDB-lite"/>
    </source>
</evidence>